<proteinExistence type="predicted"/>
<dbReference type="InterPro" id="IPR018461">
    <property type="entry name" value="Na/H_Antiport_NhaC-like_C"/>
</dbReference>
<reference evidence="8" key="1">
    <citation type="submission" date="2022-09" db="EMBL/GenBank/DDBJ databases">
        <title>Culturomic study of gut microbiota in children with autism spectrum disorder.</title>
        <authorList>
            <person name="Efimov B.A."/>
            <person name="Chaplin A.V."/>
            <person name="Sokolova S.R."/>
            <person name="Pikina A.P."/>
            <person name="Korzhanova M."/>
            <person name="Belova V."/>
            <person name="Korostin D."/>
        </authorList>
    </citation>
    <scope>NUCLEOTIDE SEQUENCE</scope>
    <source>
        <strain evidence="8">ASD5510</strain>
    </source>
</reference>
<feature type="transmembrane region" description="Helical" evidence="6">
    <location>
        <begin position="6"/>
        <end position="22"/>
    </location>
</feature>
<feature type="transmembrane region" description="Helical" evidence="6">
    <location>
        <begin position="61"/>
        <end position="79"/>
    </location>
</feature>
<sequence length="461" mass="49703">MDNFGILTLIPPIVIIVFALVTKRTFEALLIGAVIGFFMTDKWGVLGATLDGFSTTAAENIWMVLVFGLLGGYTFLLQRSKGSFGFGRFVRKFANTEKKTLIIGWILGIIVFMDDYLNILTVSTSLRETCDRQKTPREMLAYVIDSTGAPVCVLIPLSTWAVFYAGVVGDEAGMASYGSGMDIYISSIPFILYGWMAVIVVPLVILGVVPKLFGMKKAYKRVQETGRVYSEQSDKYNQGITEFDKLMEEKGITDEDEKGHILFFIIPLAVVIAVTLYTDDLLIGLASALVVMAVMYLPTKAVPFGEFCEAFASGFASMVPMMFITIGALTVKLSMDGIGLPDFVINAVLPYMNGALFPAITFIVVAGLSFVTGSNWGIPALTVPILIPLALAGGANPLVVFGAIVSGGTFGSHACFYSDATVLTSQTCGIENLEHAFTQFPYALLSAILALIGFIICGFAL</sequence>
<feature type="transmembrane region" description="Helical" evidence="6">
    <location>
        <begin position="259"/>
        <end position="276"/>
    </location>
</feature>
<feature type="transmembrane region" description="Helical" evidence="6">
    <location>
        <begin position="190"/>
        <end position="213"/>
    </location>
</feature>
<dbReference type="Pfam" id="PF03553">
    <property type="entry name" value="Na_H_antiporter"/>
    <property type="match status" value="1"/>
</dbReference>
<feature type="transmembrane region" description="Helical" evidence="6">
    <location>
        <begin position="282"/>
        <end position="298"/>
    </location>
</feature>
<dbReference type="AlphaFoldDB" id="A0A9J6QZ64"/>
<protein>
    <submittedName>
        <fullName evidence="8">Sodium:proton antiporter</fullName>
    </submittedName>
</protein>
<feature type="domain" description="Na+/H+ antiporter NhaC-like C-terminal" evidence="7">
    <location>
        <begin position="151"/>
        <end position="459"/>
    </location>
</feature>
<dbReference type="Proteomes" id="UP001065549">
    <property type="component" value="Unassembled WGS sequence"/>
</dbReference>
<accession>A0A9J6QZ64</accession>
<evidence type="ECO:0000256" key="4">
    <source>
        <dbReference type="ARBA" id="ARBA00022989"/>
    </source>
</evidence>
<evidence type="ECO:0000256" key="1">
    <source>
        <dbReference type="ARBA" id="ARBA00004651"/>
    </source>
</evidence>
<evidence type="ECO:0000256" key="6">
    <source>
        <dbReference type="SAM" id="Phobius"/>
    </source>
</evidence>
<name>A0A9J6QZ64_9FIRM</name>
<feature type="transmembrane region" description="Helical" evidence="6">
    <location>
        <begin position="440"/>
        <end position="460"/>
    </location>
</feature>
<evidence type="ECO:0000259" key="7">
    <source>
        <dbReference type="Pfam" id="PF03553"/>
    </source>
</evidence>
<feature type="transmembrane region" description="Helical" evidence="6">
    <location>
        <begin position="29"/>
        <end position="49"/>
    </location>
</feature>
<keyword evidence="2" id="KW-1003">Cell membrane</keyword>
<evidence type="ECO:0000313" key="8">
    <source>
        <dbReference type="EMBL" id="MCU7380801.1"/>
    </source>
</evidence>
<gene>
    <name evidence="8" type="ORF">OBO34_21025</name>
</gene>
<evidence type="ECO:0000256" key="3">
    <source>
        <dbReference type="ARBA" id="ARBA00022692"/>
    </source>
</evidence>
<feature type="transmembrane region" description="Helical" evidence="6">
    <location>
        <begin position="351"/>
        <end position="371"/>
    </location>
</feature>
<comment type="subcellular location">
    <subcellularLocation>
        <location evidence="1">Cell membrane</location>
        <topology evidence="1">Multi-pass membrane protein</topology>
    </subcellularLocation>
</comment>
<dbReference type="GO" id="GO:0005886">
    <property type="term" value="C:plasma membrane"/>
    <property type="evidence" value="ECO:0007669"/>
    <property type="project" value="UniProtKB-SubCell"/>
</dbReference>
<keyword evidence="9" id="KW-1185">Reference proteome</keyword>
<evidence type="ECO:0000256" key="2">
    <source>
        <dbReference type="ARBA" id="ARBA00022475"/>
    </source>
</evidence>
<dbReference type="RefSeq" id="WP_227754645.1">
    <property type="nucleotide sequence ID" value="NZ_JAOSHN010000014.1"/>
</dbReference>
<keyword evidence="3 6" id="KW-0812">Transmembrane</keyword>
<dbReference type="PANTHER" id="PTHR43478:SF1">
    <property type="entry name" value="NA+_H+ ANTIPORTER NHAC-LIKE C-TERMINAL DOMAIN-CONTAINING PROTEIN"/>
    <property type="match status" value="1"/>
</dbReference>
<evidence type="ECO:0000313" key="9">
    <source>
        <dbReference type="Proteomes" id="UP001065549"/>
    </source>
</evidence>
<evidence type="ECO:0000256" key="5">
    <source>
        <dbReference type="ARBA" id="ARBA00023136"/>
    </source>
</evidence>
<dbReference type="PANTHER" id="PTHR43478">
    <property type="entry name" value="NA+/H+ ANTIPORTER-RELATED"/>
    <property type="match status" value="1"/>
</dbReference>
<comment type="caution">
    <text evidence="8">The sequence shown here is derived from an EMBL/GenBank/DDBJ whole genome shotgun (WGS) entry which is preliminary data.</text>
</comment>
<feature type="transmembrane region" description="Helical" evidence="6">
    <location>
        <begin position="383"/>
        <end position="404"/>
    </location>
</feature>
<feature type="transmembrane region" description="Helical" evidence="6">
    <location>
        <begin position="310"/>
        <end position="331"/>
    </location>
</feature>
<organism evidence="8 9">
    <name type="scientific">Hominibacterium faecale</name>
    <dbReference type="NCBI Taxonomy" id="2839743"/>
    <lineage>
        <taxon>Bacteria</taxon>
        <taxon>Bacillati</taxon>
        <taxon>Bacillota</taxon>
        <taxon>Clostridia</taxon>
        <taxon>Peptostreptococcales</taxon>
        <taxon>Anaerovoracaceae</taxon>
        <taxon>Hominibacterium</taxon>
    </lineage>
</organism>
<dbReference type="EMBL" id="JAOSHN010000014">
    <property type="protein sequence ID" value="MCU7380801.1"/>
    <property type="molecule type" value="Genomic_DNA"/>
</dbReference>
<keyword evidence="5 6" id="KW-0472">Membrane</keyword>
<keyword evidence="4 6" id="KW-1133">Transmembrane helix</keyword>